<dbReference type="HOGENOM" id="CLU_036645_0_1_1"/>
<sequence>MGTNAVTRLLFHRGLVPRRWSSHSAAQLARTTLSDITGRYAQREPLTMCTAYDYITARWAQASGANLLLVGDSMATTALGYDAPTDLPFDEFKQHLRSVCRAAGPAAIVADMPFGSLEQSIEHGVSSAVALMKISSKVTSVKVELGTPGVDTHTYALVQELTSRGIPVMGHLGLTPQRAHSLGGLRVQANGTVEQAVRLLESAQQAQASGCWAVVLECVPQRLATYITEQLQIPTIGIGAGPGTSGQVLVIADMLELLGEGAFRPKFAKRYAQLGKAAEKSLAQFTAEVQRGQFPVKGTHTFMMKDDLWQEFLRTVESRQ</sequence>
<keyword evidence="4 6" id="KW-0808">Transferase</keyword>
<dbReference type="PANTHER" id="PTHR20881:SF0">
    <property type="entry name" value="3-METHYL-2-OXOBUTANOATE HYDROXYMETHYLTRANSFERASE"/>
    <property type="match status" value="1"/>
</dbReference>
<dbReference type="GO" id="GO:0005739">
    <property type="term" value="C:mitochondrion"/>
    <property type="evidence" value="ECO:0007669"/>
    <property type="project" value="EnsemblFungi"/>
</dbReference>
<dbReference type="InterPro" id="IPR015813">
    <property type="entry name" value="Pyrv/PenolPyrv_kinase-like_dom"/>
</dbReference>
<evidence type="ECO:0000256" key="3">
    <source>
        <dbReference type="ARBA" id="ARBA00012618"/>
    </source>
</evidence>
<proteinExistence type="inferred from homology"/>
<comment type="function">
    <text evidence="6">Catalyzes the reversible reaction in which hydroxymethyl group from 5,10-methylenetetrahydrofolate is transferred onto alpha-ketoisovalerate to form ketopantoate.</text>
</comment>
<keyword evidence="6" id="KW-0566">Pantothenate biosynthesis</keyword>
<reference evidence="8" key="2">
    <citation type="submission" date="2012-08" db="EMBL/GenBank/DDBJ databases">
        <title>Genome sequence of Kazachstania naganishii.</title>
        <authorList>
            <person name="Gordon J.L."/>
            <person name="Armisen D."/>
            <person name="Proux-Wera E."/>
            <person name="OhEigeartaigh S.S."/>
            <person name="Byrne K.P."/>
            <person name="Wolfe K.H."/>
        </authorList>
    </citation>
    <scope>NUCLEOTIDE SEQUENCE [LARGE SCALE GENOMIC DNA]</scope>
    <source>
        <strain evidence="8">ATCC MYA-139 / BCRC 22969 / CBS 8797 / CCRC 22969 / KCTC 17520 / NBRC 10181 / NCYC 3082</strain>
    </source>
</reference>
<protein>
    <recommendedName>
        <fullName evidence="3 6">3-methyl-2-oxobutanoate hydroxymethyltransferase</fullName>
        <ecNumber evidence="3 6">2.1.2.11</ecNumber>
    </recommendedName>
</protein>
<dbReference type="GO" id="GO:0015940">
    <property type="term" value="P:pantothenate biosynthetic process"/>
    <property type="evidence" value="ECO:0007669"/>
    <property type="project" value="UniProtKB-UniPathway"/>
</dbReference>
<dbReference type="STRING" id="1071383.J7S291"/>
<dbReference type="eggNOG" id="KOG2949">
    <property type="taxonomic scope" value="Eukaryota"/>
</dbReference>
<dbReference type="InterPro" id="IPR003700">
    <property type="entry name" value="Pantoate_hydroxy_MeTrfase"/>
</dbReference>
<evidence type="ECO:0000256" key="6">
    <source>
        <dbReference type="RuleBase" id="RU362100"/>
    </source>
</evidence>
<gene>
    <name evidence="7" type="primary">KNAG0A03460</name>
    <name evidence="7" type="ordered locus">KNAG_0A03460</name>
</gene>
<comment type="catalytic activity">
    <reaction evidence="5 6">
        <text>(6R)-5,10-methylene-5,6,7,8-tetrahydrofolate + 3-methyl-2-oxobutanoate + H2O = 2-dehydropantoate + (6S)-5,6,7,8-tetrahydrofolate</text>
        <dbReference type="Rhea" id="RHEA:11824"/>
        <dbReference type="ChEBI" id="CHEBI:11561"/>
        <dbReference type="ChEBI" id="CHEBI:11851"/>
        <dbReference type="ChEBI" id="CHEBI:15377"/>
        <dbReference type="ChEBI" id="CHEBI:15636"/>
        <dbReference type="ChEBI" id="CHEBI:57453"/>
        <dbReference type="EC" id="2.1.2.11"/>
    </reaction>
</comment>
<dbReference type="PIRSF" id="PIRSF000388">
    <property type="entry name" value="Pantoate_hydroxy_MeTrfase"/>
    <property type="match status" value="1"/>
</dbReference>
<dbReference type="EMBL" id="HE978314">
    <property type="protein sequence ID" value="CCK68029.1"/>
    <property type="molecule type" value="Genomic_DNA"/>
</dbReference>
<comment type="similarity">
    <text evidence="2 6">Belongs to the PanB family.</text>
</comment>
<evidence type="ECO:0000313" key="7">
    <source>
        <dbReference type="EMBL" id="CCK68029.1"/>
    </source>
</evidence>
<keyword evidence="8" id="KW-1185">Reference proteome</keyword>
<dbReference type="RefSeq" id="XP_022462275.1">
    <property type="nucleotide sequence ID" value="XM_022607763.1"/>
</dbReference>
<dbReference type="GO" id="GO:0000287">
    <property type="term" value="F:magnesium ion binding"/>
    <property type="evidence" value="ECO:0007669"/>
    <property type="project" value="TreeGrafter"/>
</dbReference>
<evidence type="ECO:0000256" key="1">
    <source>
        <dbReference type="ARBA" id="ARBA00005033"/>
    </source>
</evidence>
<dbReference type="KEGG" id="kng:KNAG_0A03460"/>
<organism evidence="7 8">
    <name type="scientific">Huiozyma naganishii (strain ATCC MYA-139 / BCRC 22969 / CBS 8797 / KCTC 17520 / NBRC 10181 / NCYC 3082 / Yp74L-3)</name>
    <name type="common">Yeast</name>
    <name type="synonym">Kazachstania naganishii</name>
    <dbReference type="NCBI Taxonomy" id="1071383"/>
    <lineage>
        <taxon>Eukaryota</taxon>
        <taxon>Fungi</taxon>
        <taxon>Dikarya</taxon>
        <taxon>Ascomycota</taxon>
        <taxon>Saccharomycotina</taxon>
        <taxon>Saccharomycetes</taxon>
        <taxon>Saccharomycetales</taxon>
        <taxon>Saccharomycetaceae</taxon>
        <taxon>Huiozyma</taxon>
    </lineage>
</organism>
<evidence type="ECO:0000313" key="8">
    <source>
        <dbReference type="Proteomes" id="UP000006310"/>
    </source>
</evidence>
<dbReference type="UniPathway" id="UPA00028">
    <property type="reaction ID" value="UER00003"/>
</dbReference>
<dbReference type="OrthoDB" id="425211at2759"/>
<dbReference type="AlphaFoldDB" id="J7S291"/>
<dbReference type="Proteomes" id="UP000006310">
    <property type="component" value="Chromosome 1"/>
</dbReference>
<dbReference type="InterPro" id="IPR040442">
    <property type="entry name" value="Pyrv_kinase-like_dom_sf"/>
</dbReference>
<dbReference type="HAMAP" id="MF_00156">
    <property type="entry name" value="PanB"/>
    <property type="match status" value="1"/>
</dbReference>
<evidence type="ECO:0000256" key="4">
    <source>
        <dbReference type="ARBA" id="ARBA00022679"/>
    </source>
</evidence>
<dbReference type="SUPFAM" id="SSF51621">
    <property type="entry name" value="Phosphoenolpyruvate/pyruvate domain"/>
    <property type="match status" value="1"/>
</dbReference>
<comment type="pathway">
    <text evidence="1 6">Cofactor biosynthesis; (R)-pantothenate biosynthesis; (R)-pantoate from 3-methyl-2-oxobutanoate: step 1/2.</text>
</comment>
<dbReference type="Gene3D" id="3.20.20.60">
    <property type="entry name" value="Phosphoenolpyruvate-binding domains"/>
    <property type="match status" value="1"/>
</dbReference>
<name>J7S291_HUIN7</name>
<dbReference type="FunFam" id="3.20.20.60:FF:000003">
    <property type="entry name" value="3-methyl-2-oxobutanoate hydroxymethyltransferase"/>
    <property type="match status" value="1"/>
</dbReference>
<dbReference type="CDD" id="cd06557">
    <property type="entry name" value="KPHMT-like"/>
    <property type="match status" value="1"/>
</dbReference>
<dbReference type="NCBIfam" id="TIGR00222">
    <property type="entry name" value="panB"/>
    <property type="match status" value="1"/>
</dbReference>
<dbReference type="EC" id="2.1.2.11" evidence="3 6"/>
<dbReference type="OMA" id="VLVWTDM"/>
<dbReference type="GeneID" id="34523664"/>
<accession>J7S291</accession>
<evidence type="ECO:0000256" key="5">
    <source>
        <dbReference type="ARBA" id="ARBA00049172"/>
    </source>
</evidence>
<dbReference type="GO" id="GO:0003864">
    <property type="term" value="F:3-methyl-2-oxobutanoate hydroxymethyltransferase activity"/>
    <property type="evidence" value="ECO:0007669"/>
    <property type="project" value="UniProtKB-EC"/>
</dbReference>
<dbReference type="PANTHER" id="PTHR20881">
    <property type="entry name" value="3-METHYL-2-OXOBUTANOATE HYDROXYMETHYLTRANSFERASE"/>
    <property type="match status" value="1"/>
</dbReference>
<reference evidence="7 8" key="1">
    <citation type="journal article" date="2011" name="Proc. Natl. Acad. Sci. U.S.A.">
        <title>Evolutionary erosion of yeast sex chromosomes by mating-type switching accidents.</title>
        <authorList>
            <person name="Gordon J.L."/>
            <person name="Armisen D."/>
            <person name="Proux-Wera E."/>
            <person name="Oheigeartaigh S.S."/>
            <person name="Byrne K.P."/>
            <person name="Wolfe K.H."/>
        </authorList>
    </citation>
    <scope>NUCLEOTIDE SEQUENCE [LARGE SCALE GENOMIC DNA]</scope>
    <source>
        <strain evidence="8">ATCC MYA-139 / BCRC 22969 / CBS 8797 / CCRC 22969 / KCTC 17520 / NBRC 10181 / NCYC 3082</strain>
    </source>
</reference>
<dbReference type="Pfam" id="PF02548">
    <property type="entry name" value="Pantoate_transf"/>
    <property type="match status" value="1"/>
</dbReference>
<evidence type="ECO:0000256" key="2">
    <source>
        <dbReference type="ARBA" id="ARBA00008676"/>
    </source>
</evidence>